<comment type="caution">
    <text evidence="1">The sequence shown here is derived from an EMBL/GenBank/DDBJ whole genome shotgun (WGS) entry which is preliminary data.</text>
</comment>
<accession>A0A4C1V539</accession>
<dbReference type="AlphaFoldDB" id="A0A4C1V539"/>
<protein>
    <submittedName>
        <fullName evidence="1">Uncharacterized protein</fullName>
    </submittedName>
</protein>
<sequence length="81" mass="9246">MKRVPCFEVCGETSDGKLGRDEMCQKVNVRAGTRRKIPHRHNHQPRPFASGYIAARQARGPLIYELRARTTIACVARRLIE</sequence>
<dbReference type="Proteomes" id="UP000299102">
    <property type="component" value="Unassembled WGS sequence"/>
</dbReference>
<evidence type="ECO:0000313" key="1">
    <source>
        <dbReference type="EMBL" id="GBP33620.1"/>
    </source>
</evidence>
<keyword evidence="2" id="KW-1185">Reference proteome</keyword>
<evidence type="ECO:0000313" key="2">
    <source>
        <dbReference type="Proteomes" id="UP000299102"/>
    </source>
</evidence>
<dbReference type="EMBL" id="BGZK01000276">
    <property type="protein sequence ID" value="GBP33620.1"/>
    <property type="molecule type" value="Genomic_DNA"/>
</dbReference>
<name>A0A4C1V539_EUMVA</name>
<proteinExistence type="predicted"/>
<reference evidence="1 2" key="1">
    <citation type="journal article" date="2019" name="Commun. Biol.">
        <title>The bagworm genome reveals a unique fibroin gene that provides high tensile strength.</title>
        <authorList>
            <person name="Kono N."/>
            <person name="Nakamura H."/>
            <person name="Ohtoshi R."/>
            <person name="Tomita M."/>
            <person name="Numata K."/>
            <person name="Arakawa K."/>
        </authorList>
    </citation>
    <scope>NUCLEOTIDE SEQUENCE [LARGE SCALE GENOMIC DNA]</scope>
</reference>
<organism evidence="1 2">
    <name type="scientific">Eumeta variegata</name>
    <name type="common">Bagworm moth</name>
    <name type="synonym">Eumeta japonica</name>
    <dbReference type="NCBI Taxonomy" id="151549"/>
    <lineage>
        <taxon>Eukaryota</taxon>
        <taxon>Metazoa</taxon>
        <taxon>Ecdysozoa</taxon>
        <taxon>Arthropoda</taxon>
        <taxon>Hexapoda</taxon>
        <taxon>Insecta</taxon>
        <taxon>Pterygota</taxon>
        <taxon>Neoptera</taxon>
        <taxon>Endopterygota</taxon>
        <taxon>Lepidoptera</taxon>
        <taxon>Glossata</taxon>
        <taxon>Ditrysia</taxon>
        <taxon>Tineoidea</taxon>
        <taxon>Psychidae</taxon>
        <taxon>Oiketicinae</taxon>
        <taxon>Eumeta</taxon>
    </lineage>
</organism>
<gene>
    <name evidence="1" type="ORF">EVAR_32118_1</name>
</gene>